<feature type="compositionally biased region" description="Polar residues" evidence="1">
    <location>
        <begin position="402"/>
        <end position="415"/>
    </location>
</feature>
<dbReference type="OrthoDB" id="3801008at2759"/>
<feature type="compositionally biased region" description="Polar residues" evidence="1">
    <location>
        <begin position="197"/>
        <end position="208"/>
    </location>
</feature>
<reference evidence="2" key="1">
    <citation type="journal article" date="2020" name="Stud. Mycol.">
        <title>101 Dothideomycetes genomes: a test case for predicting lifestyles and emergence of pathogens.</title>
        <authorList>
            <person name="Haridas S."/>
            <person name="Albert R."/>
            <person name="Binder M."/>
            <person name="Bloem J."/>
            <person name="Labutti K."/>
            <person name="Salamov A."/>
            <person name="Andreopoulos B."/>
            <person name="Baker S."/>
            <person name="Barry K."/>
            <person name="Bills G."/>
            <person name="Bluhm B."/>
            <person name="Cannon C."/>
            <person name="Castanera R."/>
            <person name="Culley D."/>
            <person name="Daum C."/>
            <person name="Ezra D."/>
            <person name="Gonzalez J."/>
            <person name="Henrissat B."/>
            <person name="Kuo A."/>
            <person name="Liang C."/>
            <person name="Lipzen A."/>
            <person name="Lutzoni F."/>
            <person name="Magnuson J."/>
            <person name="Mondo S."/>
            <person name="Nolan M."/>
            <person name="Ohm R."/>
            <person name="Pangilinan J."/>
            <person name="Park H.-J."/>
            <person name="Ramirez L."/>
            <person name="Alfaro M."/>
            <person name="Sun H."/>
            <person name="Tritt A."/>
            <person name="Yoshinaga Y."/>
            <person name="Zwiers L.-H."/>
            <person name="Turgeon B."/>
            <person name="Goodwin S."/>
            <person name="Spatafora J."/>
            <person name="Crous P."/>
            <person name="Grigoriev I."/>
        </authorList>
    </citation>
    <scope>NUCLEOTIDE SEQUENCE</scope>
    <source>
        <strain evidence="2">CBS 122368</strain>
    </source>
</reference>
<sequence length="756" mass="80503">MGKKGKKSHVFAPKKTKSKNVPASKSAPGPSPLMSIEDIKAMIEDPQVLMTASIDTIAEARATLLPIGDSASGSQLAESNLEQVLEVPDNVSEKVPLDEAGNEGAMTPAISGKVVVQKMTEARSHDTGEPSAAEQIAAVMGLSSITSTNSPSRSQETFLHLKNNKDPVGNAQESESMQPPSLQPNEQGIGSAKDQAEGNTANSPKLWQGVSSENHLGFKFDFRAPLPSRRVKMARGRSRGWSTCIEDRTKSLLTNNSAHLFERGDGLDAVSAMPSPSLPTPETGSLPNSRVEHQVEPNDASPNAEESSTGEEAIGTLPSPALTDEPLHTLDPPMSKAPLSYCTYTAPAPSPVTPSPKKQLVGCETPVPPPKPAENARLDDHSTSSPLKPTALKKEVQPDARATTSLLRPSRDTNMATTPRARITATPKFPAKSVLKPTADAKDATKYSKLTMETPLKDSGNRPPMPSSNPQRGLPSFARPTAASASRKENIKPTPAYNAHGSLNSSPHTTRKPSLNGIFNKKPTAKWSIPAPKPPAPPHTPDTAMKNTSGETAIKPDPNPTRPINNVVSADGSSQKLTTRTSTSTKMASLADMLPTPSPSRTPTPSQASPSPKTKALQAISFEMDTTLLGTTSFSAFIANVTPSSEDKVTRAAAAKAFMLCVARECALKKDDTESSNQSTDQHIDAAMAERWLDPVVRRRAKLGAVSLAEFEESLRFSRGEVAYGDLWEAWKMAAARKEELKRPAVEVGATGPVKR</sequence>
<accession>A0A6A6I9G3</accession>
<evidence type="ECO:0000256" key="1">
    <source>
        <dbReference type="SAM" id="MobiDB-lite"/>
    </source>
</evidence>
<name>A0A6A6I9G3_9PLEO</name>
<proteinExistence type="predicted"/>
<feature type="region of interest" description="Disordered" evidence="1">
    <location>
        <begin position="348"/>
        <end position="612"/>
    </location>
</feature>
<feature type="compositionally biased region" description="Basic residues" evidence="1">
    <location>
        <begin position="1"/>
        <end position="18"/>
    </location>
</feature>
<feature type="compositionally biased region" description="Polar residues" evidence="1">
    <location>
        <begin position="171"/>
        <end position="188"/>
    </location>
</feature>
<dbReference type="AlphaFoldDB" id="A0A6A6I9G3"/>
<organism evidence="2 3">
    <name type="scientific">Trematosphaeria pertusa</name>
    <dbReference type="NCBI Taxonomy" id="390896"/>
    <lineage>
        <taxon>Eukaryota</taxon>
        <taxon>Fungi</taxon>
        <taxon>Dikarya</taxon>
        <taxon>Ascomycota</taxon>
        <taxon>Pezizomycotina</taxon>
        <taxon>Dothideomycetes</taxon>
        <taxon>Pleosporomycetidae</taxon>
        <taxon>Pleosporales</taxon>
        <taxon>Massarineae</taxon>
        <taxon>Trematosphaeriaceae</taxon>
        <taxon>Trematosphaeria</taxon>
    </lineage>
</organism>
<feature type="compositionally biased region" description="Pro residues" evidence="1">
    <location>
        <begin position="531"/>
        <end position="540"/>
    </location>
</feature>
<dbReference type="GeneID" id="54586813"/>
<feature type="compositionally biased region" description="Polar residues" evidence="1">
    <location>
        <begin position="562"/>
        <end position="587"/>
    </location>
</feature>
<feature type="compositionally biased region" description="Low complexity" evidence="1">
    <location>
        <begin position="416"/>
        <end position="427"/>
    </location>
</feature>
<feature type="compositionally biased region" description="Low complexity" evidence="1">
    <location>
        <begin position="603"/>
        <end position="612"/>
    </location>
</feature>
<protein>
    <submittedName>
        <fullName evidence="2">Uncharacterized protein</fullName>
    </submittedName>
</protein>
<feature type="region of interest" description="Disordered" evidence="1">
    <location>
        <begin position="164"/>
        <end position="208"/>
    </location>
</feature>
<keyword evidence="3" id="KW-1185">Reference proteome</keyword>
<dbReference type="RefSeq" id="XP_033682218.1">
    <property type="nucleotide sequence ID" value="XM_033833483.1"/>
</dbReference>
<evidence type="ECO:0000313" key="3">
    <source>
        <dbReference type="Proteomes" id="UP000800094"/>
    </source>
</evidence>
<evidence type="ECO:0000313" key="2">
    <source>
        <dbReference type="EMBL" id="KAF2247214.1"/>
    </source>
</evidence>
<feature type="region of interest" description="Disordered" evidence="1">
    <location>
        <begin position="1"/>
        <end position="32"/>
    </location>
</feature>
<dbReference type="Proteomes" id="UP000800094">
    <property type="component" value="Unassembled WGS sequence"/>
</dbReference>
<gene>
    <name evidence="2" type="ORF">BU26DRAFT_566199</name>
</gene>
<feature type="region of interest" description="Disordered" evidence="1">
    <location>
        <begin position="267"/>
        <end position="334"/>
    </location>
</feature>
<dbReference type="EMBL" id="ML987197">
    <property type="protein sequence ID" value="KAF2247214.1"/>
    <property type="molecule type" value="Genomic_DNA"/>
</dbReference>